<dbReference type="SUPFAM" id="SSF161111">
    <property type="entry name" value="Cation efflux protein transmembrane domain-like"/>
    <property type="match status" value="1"/>
</dbReference>
<feature type="region of interest" description="Disordered" evidence="8">
    <location>
        <begin position="34"/>
        <end position="54"/>
    </location>
</feature>
<keyword evidence="5" id="KW-1133">Transmembrane helix</keyword>
<dbReference type="VEuPathDB" id="FungiDB:LEMA_P113670.1"/>
<dbReference type="OMA" id="WVFRATR"/>
<dbReference type="HOGENOM" id="CLU_013430_12_1_1"/>
<dbReference type="FunFam" id="3.30.70.1350:FF:000010">
    <property type="entry name" value="Cation efflux family protein, putative"/>
    <property type="match status" value="1"/>
</dbReference>
<evidence type="ECO:0000256" key="7">
    <source>
        <dbReference type="ARBA" id="ARBA00023136"/>
    </source>
</evidence>
<accession>E4ZU73</accession>
<dbReference type="FunFam" id="1.20.1510.10:FF:000013">
    <property type="entry name" value="Cation efflux family protein"/>
    <property type="match status" value="1"/>
</dbReference>
<dbReference type="Gene3D" id="1.20.1510.10">
    <property type="entry name" value="Cation efflux protein transmembrane domain"/>
    <property type="match status" value="1"/>
</dbReference>
<dbReference type="FunCoup" id="E4ZU73">
    <property type="interactions" value="77"/>
</dbReference>
<dbReference type="eggNOG" id="KOG1485">
    <property type="taxonomic scope" value="Eukaryota"/>
</dbReference>
<dbReference type="Proteomes" id="UP000002668">
    <property type="component" value="Genome"/>
</dbReference>
<dbReference type="GO" id="GO:0098771">
    <property type="term" value="P:inorganic ion homeostasis"/>
    <property type="evidence" value="ECO:0007669"/>
    <property type="project" value="UniProtKB-ARBA"/>
</dbReference>
<organism evidence="11">
    <name type="scientific">Leptosphaeria maculans (strain JN3 / isolate v23.1.3 / race Av1-4-5-6-7-8)</name>
    <name type="common">Blackleg fungus</name>
    <name type="synonym">Phoma lingam</name>
    <dbReference type="NCBI Taxonomy" id="985895"/>
    <lineage>
        <taxon>Eukaryota</taxon>
        <taxon>Fungi</taxon>
        <taxon>Dikarya</taxon>
        <taxon>Ascomycota</taxon>
        <taxon>Pezizomycotina</taxon>
        <taxon>Dothideomycetes</taxon>
        <taxon>Pleosporomycetidae</taxon>
        <taxon>Pleosporales</taxon>
        <taxon>Pleosporineae</taxon>
        <taxon>Leptosphaeriaceae</taxon>
        <taxon>Plenodomus</taxon>
        <taxon>Plenodomus lingam/Leptosphaeria maculans species complex</taxon>
    </lineage>
</organism>
<evidence type="ECO:0000256" key="3">
    <source>
        <dbReference type="ARBA" id="ARBA00022448"/>
    </source>
</evidence>
<evidence type="ECO:0000259" key="9">
    <source>
        <dbReference type="Pfam" id="PF01545"/>
    </source>
</evidence>
<dbReference type="AlphaFoldDB" id="E4ZU73"/>
<gene>
    <name evidence="10" type="ORF">LEMA_P113670.1</name>
</gene>
<name>E4ZU73_LEPMJ</name>
<keyword evidence="11" id="KW-1185">Reference proteome</keyword>
<dbReference type="PANTHER" id="PTHR43840:SF15">
    <property type="entry name" value="MITOCHONDRIAL METAL TRANSPORTER 1-RELATED"/>
    <property type="match status" value="1"/>
</dbReference>
<keyword evidence="4" id="KW-0812">Transmembrane</keyword>
<keyword evidence="3" id="KW-0813">Transport</keyword>
<dbReference type="OrthoDB" id="435980at2759"/>
<dbReference type="GO" id="GO:0005739">
    <property type="term" value="C:mitochondrion"/>
    <property type="evidence" value="ECO:0007669"/>
    <property type="project" value="UniProtKB-ARBA"/>
</dbReference>
<proteinExistence type="inferred from homology"/>
<feature type="compositionally biased region" description="Basic and acidic residues" evidence="8">
    <location>
        <begin position="552"/>
        <end position="584"/>
    </location>
</feature>
<sequence length="584" mass="63442">MYVPYYVIPLSFEEAVCTGQWIMGSAPQGEGRRHELGFPAWPRTGTTGGNRKRGSKRWEKIFSMLLRARRDGIRVFSKSRRDAVYRPPSPWPNAQQQTRAGHSASPYLTAAASIRPRACVAAQSSCTRTPVSSCFQSQLRVLRTQAAATTGAHHVGCATTAPLRNWSSTVHRIRHSCPPVMTSHMQTRCHAGHSHGHHHDNTFLLSKNKNDAGVRITRIGLYVNLGMAVSKGVGGYVFNSQALVADAIHSLTDLVSDIMTLATVGWSLKSPSARFPSGYGKVESLGSLGVSGILLTGGFLMGWTALIALCQQFFPGAAEIASEWGLLPHHHHHHHGGDSLGPNINAVWLAAGSIVIKEWLYRATLKVAKERKSTVLAANAYHHRVDSLTAFVALLLIAGSNVLNNAQWLDPVGGLVISLMVVQAGWGNTKNALLELADVGVDNEMRDKVRKAATTALEGLTTVSEPINVRAIQGVKAGQNYLMDVELGVPGTWTIEQAREVESVLRERVGANVRGVKKVRVRFVTNSARDPDFLDEFIPGDVSATSTPVSEAKQDHDHDHDHDHAHNHAAKHSEITDASVGEKK</sequence>
<evidence type="ECO:0000256" key="5">
    <source>
        <dbReference type="ARBA" id="ARBA00022989"/>
    </source>
</evidence>
<dbReference type="Pfam" id="PF01545">
    <property type="entry name" value="Cation_efflux"/>
    <property type="match status" value="1"/>
</dbReference>
<evidence type="ECO:0000313" key="10">
    <source>
        <dbReference type="EMBL" id="CBX94952.1"/>
    </source>
</evidence>
<evidence type="ECO:0000256" key="6">
    <source>
        <dbReference type="ARBA" id="ARBA00023065"/>
    </source>
</evidence>
<comment type="similarity">
    <text evidence="2">Belongs to the cation diffusion facilitator (CDF) transporter (TC 2.A.4) family. SLC30A subfamily.</text>
</comment>
<dbReference type="InterPro" id="IPR027469">
    <property type="entry name" value="Cation_efflux_TMD_sf"/>
</dbReference>
<dbReference type="GO" id="GO:0008324">
    <property type="term" value="F:monoatomic cation transmembrane transporter activity"/>
    <property type="evidence" value="ECO:0007669"/>
    <property type="project" value="InterPro"/>
</dbReference>
<dbReference type="InterPro" id="IPR050291">
    <property type="entry name" value="CDF_Transporter"/>
</dbReference>
<evidence type="ECO:0000256" key="2">
    <source>
        <dbReference type="ARBA" id="ARBA00008873"/>
    </source>
</evidence>
<protein>
    <recommendedName>
        <fullName evidence="9">Cation efflux protein transmembrane domain-containing protein</fullName>
    </recommendedName>
</protein>
<evidence type="ECO:0000256" key="4">
    <source>
        <dbReference type="ARBA" id="ARBA00022692"/>
    </source>
</evidence>
<keyword evidence="7" id="KW-0472">Membrane</keyword>
<reference evidence="11" key="1">
    <citation type="journal article" date="2011" name="Nat. Commun.">
        <title>Effector diversification within compartments of the Leptosphaeria maculans genome affected by Repeat-Induced Point mutations.</title>
        <authorList>
            <person name="Rouxel T."/>
            <person name="Grandaubert J."/>
            <person name="Hane J.K."/>
            <person name="Hoede C."/>
            <person name="van de Wouw A.P."/>
            <person name="Couloux A."/>
            <person name="Dominguez V."/>
            <person name="Anthouard V."/>
            <person name="Bally P."/>
            <person name="Bourras S."/>
            <person name="Cozijnsen A.J."/>
            <person name="Ciuffetti L.M."/>
            <person name="Degrave A."/>
            <person name="Dilmaghani A."/>
            <person name="Duret L."/>
            <person name="Fudal I."/>
            <person name="Goodwin S.B."/>
            <person name="Gout L."/>
            <person name="Glaser N."/>
            <person name="Linglin J."/>
            <person name="Kema G.H.J."/>
            <person name="Lapalu N."/>
            <person name="Lawrence C.B."/>
            <person name="May K."/>
            <person name="Meyer M."/>
            <person name="Ollivier B."/>
            <person name="Poulain J."/>
            <person name="Schoch C.L."/>
            <person name="Simon A."/>
            <person name="Spatafora J.W."/>
            <person name="Stachowiak A."/>
            <person name="Turgeon B.G."/>
            <person name="Tyler B.M."/>
            <person name="Vincent D."/>
            <person name="Weissenbach J."/>
            <person name="Amselem J."/>
            <person name="Quesneville H."/>
            <person name="Oliver R.P."/>
            <person name="Wincker P."/>
            <person name="Balesdent M.-H."/>
            <person name="Howlett B.J."/>
        </authorList>
    </citation>
    <scope>NUCLEOTIDE SEQUENCE [LARGE SCALE GENOMIC DNA]</scope>
    <source>
        <strain evidence="11">JN3 / isolate v23.1.3 / race Av1-4-5-6-7-8</strain>
    </source>
</reference>
<keyword evidence="6" id="KW-0406">Ion transport</keyword>
<dbReference type="InterPro" id="IPR002524">
    <property type="entry name" value="Cation_efflux"/>
</dbReference>
<evidence type="ECO:0000313" key="11">
    <source>
        <dbReference type="Proteomes" id="UP000002668"/>
    </source>
</evidence>
<dbReference type="InterPro" id="IPR058533">
    <property type="entry name" value="Cation_efflux_TM"/>
</dbReference>
<evidence type="ECO:0000256" key="8">
    <source>
        <dbReference type="SAM" id="MobiDB-lite"/>
    </source>
</evidence>
<dbReference type="InParanoid" id="E4ZU73"/>
<dbReference type="STRING" id="985895.E4ZU73"/>
<dbReference type="Gene3D" id="3.30.70.1350">
    <property type="entry name" value="Cation efflux protein, cytoplasmic domain"/>
    <property type="match status" value="1"/>
</dbReference>
<comment type="subcellular location">
    <subcellularLocation>
        <location evidence="1">Membrane</location>
        <topology evidence="1">Multi-pass membrane protein</topology>
    </subcellularLocation>
</comment>
<dbReference type="GeneID" id="13287755"/>
<dbReference type="NCBIfam" id="TIGR01297">
    <property type="entry name" value="CDF"/>
    <property type="match status" value="1"/>
</dbReference>
<dbReference type="EMBL" id="FP929126">
    <property type="protein sequence ID" value="CBX94952.1"/>
    <property type="molecule type" value="Genomic_DNA"/>
</dbReference>
<dbReference type="InterPro" id="IPR036837">
    <property type="entry name" value="Cation_efflux_CTD_sf"/>
</dbReference>
<evidence type="ECO:0000256" key="1">
    <source>
        <dbReference type="ARBA" id="ARBA00004141"/>
    </source>
</evidence>
<feature type="domain" description="Cation efflux protein transmembrane" evidence="9">
    <location>
        <begin position="219"/>
        <end position="436"/>
    </location>
</feature>
<dbReference type="PANTHER" id="PTHR43840">
    <property type="entry name" value="MITOCHONDRIAL METAL TRANSPORTER 1-RELATED"/>
    <property type="match status" value="1"/>
</dbReference>
<dbReference type="GO" id="GO:0016020">
    <property type="term" value="C:membrane"/>
    <property type="evidence" value="ECO:0007669"/>
    <property type="project" value="UniProtKB-SubCell"/>
</dbReference>
<feature type="region of interest" description="Disordered" evidence="8">
    <location>
        <begin position="544"/>
        <end position="584"/>
    </location>
</feature>
<dbReference type="GO" id="GO:0030003">
    <property type="term" value="P:intracellular monoatomic cation homeostasis"/>
    <property type="evidence" value="ECO:0007669"/>
    <property type="project" value="UniProtKB-ARBA"/>
</dbReference>